<dbReference type="GO" id="GO:0061710">
    <property type="term" value="F:L-threonylcarbamoyladenylate synthase"/>
    <property type="evidence" value="ECO:0007669"/>
    <property type="project" value="UniProtKB-EC"/>
</dbReference>
<dbReference type="InterPro" id="IPR006070">
    <property type="entry name" value="Sua5-like_dom"/>
</dbReference>
<dbReference type="GO" id="GO:0003725">
    <property type="term" value="F:double-stranded RNA binding"/>
    <property type="evidence" value="ECO:0007669"/>
    <property type="project" value="InterPro"/>
</dbReference>
<comment type="subunit">
    <text evidence="15">Interacts with RSC1A1.</text>
</comment>
<keyword evidence="12" id="KW-0472">Membrane</keyword>
<evidence type="ECO:0000313" key="17">
    <source>
        <dbReference type="EMBL" id="KAJ1370462.1"/>
    </source>
</evidence>
<keyword evidence="8" id="KW-0963">Cytoplasm</keyword>
<evidence type="ECO:0000256" key="6">
    <source>
        <dbReference type="ARBA" id="ARBA00015492"/>
    </source>
</evidence>
<evidence type="ECO:0000256" key="11">
    <source>
        <dbReference type="ARBA" id="ARBA00023128"/>
    </source>
</evidence>
<evidence type="ECO:0000256" key="15">
    <source>
        <dbReference type="ARBA" id="ARBA00063146"/>
    </source>
</evidence>
<gene>
    <name evidence="17" type="ORF">KIN20_032190</name>
</gene>
<dbReference type="GO" id="GO:0005739">
    <property type="term" value="C:mitochondrion"/>
    <property type="evidence" value="ECO:0007669"/>
    <property type="project" value="UniProtKB-SubCell"/>
</dbReference>
<dbReference type="SUPFAM" id="SSF55821">
    <property type="entry name" value="YrdC/RibB"/>
    <property type="match status" value="1"/>
</dbReference>
<dbReference type="EC" id="2.7.7.87" evidence="5"/>
<name>A0AAD5WHK0_PARTN</name>
<comment type="subcellular location">
    <subcellularLocation>
        <location evidence="2">Cell membrane</location>
        <topology evidence="2">Peripheral membrane protein</topology>
    </subcellularLocation>
    <subcellularLocation>
        <location evidence="3">Cytoplasm</location>
    </subcellularLocation>
    <subcellularLocation>
        <location evidence="1">Mitochondrion</location>
    </subcellularLocation>
</comment>
<organism evidence="17 18">
    <name type="scientific">Parelaphostrongylus tenuis</name>
    <name type="common">Meningeal worm</name>
    <dbReference type="NCBI Taxonomy" id="148309"/>
    <lineage>
        <taxon>Eukaryota</taxon>
        <taxon>Metazoa</taxon>
        <taxon>Ecdysozoa</taxon>
        <taxon>Nematoda</taxon>
        <taxon>Chromadorea</taxon>
        <taxon>Rhabditida</taxon>
        <taxon>Rhabditina</taxon>
        <taxon>Rhabditomorpha</taxon>
        <taxon>Strongyloidea</taxon>
        <taxon>Metastrongylidae</taxon>
        <taxon>Parelaphostrongylus</taxon>
    </lineage>
</organism>
<reference evidence="17" key="1">
    <citation type="submission" date="2021-06" db="EMBL/GenBank/DDBJ databases">
        <title>Parelaphostrongylus tenuis whole genome reference sequence.</title>
        <authorList>
            <person name="Garwood T.J."/>
            <person name="Larsen P.A."/>
            <person name="Fountain-Jones N.M."/>
            <person name="Garbe J.R."/>
            <person name="Macchietto M.G."/>
            <person name="Kania S.A."/>
            <person name="Gerhold R.W."/>
            <person name="Richards J.E."/>
            <person name="Wolf T.M."/>
        </authorList>
    </citation>
    <scope>NUCLEOTIDE SEQUENCE</scope>
    <source>
        <strain evidence="17">MNPRO001-30</strain>
        <tissue evidence="17">Meninges</tissue>
    </source>
</reference>
<comment type="function">
    <text evidence="14">Cytoplasmic and mitochondrial threonylcarbamoyl-AMP synthase required for the formation of a threonylcarbamoyl group on adenosine at position 37 (t(6)A37) in tRNAs that read codons beginning with adenine. Catalyzes the conversion of L-threonine, HCO(3)(-)/CO(2) and ATP to give threonylcarbamoyl-AMP (TC-AMP) as the acyladenylate intermediate, with the release of diphosphate. Participates in t(6)A37 formation in cytoplasmic and mitochondrial tRNAs. May regulate the activity of some transporters.</text>
</comment>
<comment type="similarity">
    <text evidence="4">Belongs to the SUA5 family.</text>
</comment>
<evidence type="ECO:0000256" key="10">
    <source>
        <dbReference type="ARBA" id="ARBA00022946"/>
    </source>
</evidence>
<proteinExistence type="inferred from homology"/>
<dbReference type="FunFam" id="3.90.870.10:FF:000007">
    <property type="entry name" value="YrdC N6-threonylcarbamoyltransferase domain containing"/>
    <property type="match status" value="1"/>
</dbReference>
<evidence type="ECO:0000313" key="18">
    <source>
        <dbReference type="Proteomes" id="UP001196413"/>
    </source>
</evidence>
<evidence type="ECO:0000256" key="4">
    <source>
        <dbReference type="ARBA" id="ARBA00007663"/>
    </source>
</evidence>
<evidence type="ECO:0000259" key="16">
    <source>
        <dbReference type="PROSITE" id="PS51163"/>
    </source>
</evidence>
<dbReference type="NCBIfam" id="TIGR00057">
    <property type="entry name" value="L-threonylcarbamoyladenylate synthase"/>
    <property type="match status" value="1"/>
</dbReference>
<feature type="domain" description="YrdC-like" evidence="16">
    <location>
        <begin position="21"/>
        <end position="213"/>
    </location>
</feature>
<dbReference type="PROSITE" id="PS51163">
    <property type="entry name" value="YRDC"/>
    <property type="match status" value="1"/>
</dbReference>
<evidence type="ECO:0000256" key="1">
    <source>
        <dbReference type="ARBA" id="ARBA00004173"/>
    </source>
</evidence>
<dbReference type="Gene3D" id="3.90.870.10">
    <property type="entry name" value="DHBP synthase"/>
    <property type="match status" value="1"/>
</dbReference>
<dbReference type="InterPro" id="IPR017945">
    <property type="entry name" value="DHBP_synth_RibB-like_a/b_dom"/>
</dbReference>
<evidence type="ECO:0000256" key="7">
    <source>
        <dbReference type="ARBA" id="ARBA00022475"/>
    </source>
</evidence>
<keyword evidence="10" id="KW-0809">Transit peptide</keyword>
<evidence type="ECO:0000256" key="14">
    <source>
        <dbReference type="ARBA" id="ARBA00058524"/>
    </source>
</evidence>
<evidence type="ECO:0000256" key="2">
    <source>
        <dbReference type="ARBA" id="ARBA00004202"/>
    </source>
</evidence>
<evidence type="ECO:0000256" key="9">
    <source>
        <dbReference type="ARBA" id="ARBA00022679"/>
    </source>
</evidence>
<dbReference type="GO" id="GO:0000049">
    <property type="term" value="F:tRNA binding"/>
    <property type="evidence" value="ECO:0007669"/>
    <property type="project" value="TreeGrafter"/>
</dbReference>
<evidence type="ECO:0000256" key="12">
    <source>
        <dbReference type="ARBA" id="ARBA00023136"/>
    </source>
</evidence>
<dbReference type="AlphaFoldDB" id="A0AAD5WHK0"/>
<comment type="catalytic activity">
    <reaction evidence="13">
        <text>L-threonine + hydrogencarbonate + ATP = L-threonylcarbamoyladenylate + diphosphate + H2O</text>
        <dbReference type="Rhea" id="RHEA:36407"/>
        <dbReference type="ChEBI" id="CHEBI:15377"/>
        <dbReference type="ChEBI" id="CHEBI:17544"/>
        <dbReference type="ChEBI" id="CHEBI:30616"/>
        <dbReference type="ChEBI" id="CHEBI:33019"/>
        <dbReference type="ChEBI" id="CHEBI:57926"/>
        <dbReference type="ChEBI" id="CHEBI:73682"/>
        <dbReference type="EC" id="2.7.7.87"/>
    </reaction>
</comment>
<dbReference type="GO" id="GO:0006450">
    <property type="term" value="P:regulation of translational fidelity"/>
    <property type="evidence" value="ECO:0007669"/>
    <property type="project" value="TreeGrafter"/>
</dbReference>
<dbReference type="Pfam" id="PF01300">
    <property type="entry name" value="Sua5_yciO_yrdC"/>
    <property type="match status" value="1"/>
</dbReference>
<evidence type="ECO:0000256" key="13">
    <source>
        <dbReference type="ARBA" id="ARBA00048366"/>
    </source>
</evidence>
<evidence type="ECO:0000256" key="3">
    <source>
        <dbReference type="ARBA" id="ARBA00004496"/>
    </source>
</evidence>
<sequence>MPTESLTQIAKVLRITSETFDQAVEAAADVLLHGGIVALPTDTLYGVSTLVDHSDKLYTLKRRPIGKPLGLFLADPAEISHWARLTISPSLARQLLPGPVTLIFNRSPSLASNFNPQEETVGVRVPDSPLVRALCACLAQPLAQTSANVSGSPKNPRCVEDFPELLDQIDLVLDGGVIGRLQDGENTTNTAEGSTVVDLTRENFYRIVRDGCALKRTEEVLRAAGIRPL</sequence>
<keyword evidence="7" id="KW-1003">Cell membrane</keyword>
<keyword evidence="9" id="KW-0808">Transferase</keyword>
<dbReference type="PANTHER" id="PTHR17490:SF10">
    <property type="entry name" value="THREONYLCARBAMOYL-AMP SYNTHASE"/>
    <property type="match status" value="1"/>
</dbReference>
<protein>
    <recommendedName>
        <fullName evidence="6">Threonylcarbamoyl-AMP synthase</fullName>
        <ecNumber evidence="5">2.7.7.87</ecNumber>
    </recommendedName>
</protein>
<dbReference type="EMBL" id="JAHQIW010006781">
    <property type="protein sequence ID" value="KAJ1370462.1"/>
    <property type="molecule type" value="Genomic_DNA"/>
</dbReference>
<dbReference type="InterPro" id="IPR050156">
    <property type="entry name" value="TC-AMP_synthase_SUA5"/>
</dbReference>
<evidence type="ECO:0000256" key="5">
    <source>
        <dbReference type="ARBA" id="ARBA00012584"/>
    </source>
</evidence>
<dbReference type="PANTHER" id="PTHR17490">
    <property type="entry name" value="SUA5"/>
    <property type="match status" value="1"/>
</dbReference>
<evidence type="ECO:0000256" key="8">
    <source>
        <dbReference type="ARBA" id="ARBA00022490"/>
    </source>
</evidence>
<dbReference type="GO" id="GO:0005886">
    <property type="term" value="C:plasma membrane"/>
    <property type="evidence" value="ECO:0007669"/>
    <property type="project" value="UniProtKB-SubCell"/>
</dbReference>
<accession>A0AAD5WHK0</accession>
<dbReference type="Proteomes" id="UP001196413">
    <property type="component" value="Unassembled WGS sequence"/>
</dbReference>
<keyword evidence="18" id="KW-1185">Reference proteome</keyword>
<keyword evidence="11" id="KW-0496">Mitochondrion</keyword>
<comment type="caution">
    <text evidence="17">The sequence shown here is derived from an EMBL/GenBank/DDBJ whole genome shotgun (WGS) entry which is preliminary data.</text>
</comment>